<dbReference type="InterPro" id="IPR000092">
    <property type="entry name" value="Polyprenyl_synt"/>
</dbReference>
<dbReference type="Proteomes" id="UP000662857">
    <property type="component" value="Chromosome"/>
</dbReference>
<dbReference type="PANTHER" id="PTHR12001">
    <property type="entry name" value="GERANYLGERANYL PYROPHOSPHATE SYNTHASE"/>
    <property type="match status" value="1"/>
</dbReference>
<keyword evidence="5" id="KW-0460">Magnesium</keyword>
<dbReference type="Gene3D" id="1.10.600.10">
    <property type="entry name" value="Farnesyl Diphosphate Synthase"/>
    <property type="match status" value="1"/>
</dbReference>
<evidence type="ECO:0000313" key="8">
    <source>
        <dbReference type="Proteomes" id="UP000662857"/>
    </source>
</evidence>
<dbReference type="SFLD" id="SFLDS00005">
    <property type="entry name" value="Isoprenoid_Synthase_Type_I"/>
    <property type="match status" value="1"/>
</dbReference>
<proteinExistence type="inferred from homology"/>
<dbReference type="Pfam" id="PF00348">
    <property type="entry name" value="polyprenyl_synt"/>
    <property type="match status" value="1"/>
</dbReference>
<organism evidence="7 8">
    <name type="scientific">Natronosporangium hydrolyticum</name>
    <dbReference type="NCBI Taxonomy" id="2811111"/>
    <lineage>
        <taxon>Bacteria</taxon>
        <taxon>Bacillati</taxon>
        <taxon>Actinomycetota</taxon>
        <taxon>Actinomycetes</taxon>
        <taxon>Micromonosporales</taxon>
        <taxon>Micromonosporaceae</taxon>
        <taxon>Natronosporangium</taxon>
    </lineage>
</organism>
<evidence type="ECO:0000256" key="3">
    <source>
        <dbReference type="ARBA" id="ARBA00022679"/>
    </source>
</evidence>
<keyword evidence="4" id="KW-0479">Metal-binding</keyword>
<reference evidence="7" key="1">
    <citation type="submission" date="2021-02" db="EMBL/GenBank/DDBJ databases">
        <title>Natrosporangium hydrolyticum gen. nov., sp. nov, a haloalkaliphilic actinobacterium from a soda solonchak soil.</title>
        <authorList>
            <person name="Sorokin D.Y."/>
            <person name="Khijniak T.V."/>
            <person name="Zakharycheva A.P."/>
            <person name="Boueva O.V."/>
            <person name="Ariskina E.V."/>
            <person name="Hahnke R.L."/>
            <person name="Bunk B."/>
            <person name="Sproer C."/>
            <person name="Schumann P."/>
            <person name="Evtushenko L.I."/>
            <person name="Kublanov I.V."/>
        </authorList>
    </citation>
    <scope>NUCLEOTIDE SEQUENCE</scope>
    <source>
        <strain evidence="7">DSM 106523</strain>
    </source>
</reference>
<dbReference type="CDD" id="cd00685">
    <property type="entry name" value="Trans_IPPS_HT"/>
    <property type="match status" value="1"/>
</dbReference>
<dbReference type="GO" id="GO:0046872">
    <property type="term" value="F:metal ion binding"/>
    <property type="evidence" value="ECO:0007669"/>
    <property type="project" value="UniProtKB-KW"/>
</dbReference>
<gene>
    <name evidence="7" type="ORF">JQS43_22980</name>
</gene>
<dbReference type="KEGG" id="nhy:JQS43_22980"/>
<evidence type="ECO:0000313" key="7">
    <source>
        <dbReference type="EMBL" id="QSB17522.1"/>
    </source>
</evidence>
<evidence type="ECO:0000256" key="6">
    <source>
        <dbReference type="RuleBase" id="RU004466"/>
    </source>
</evidence>
<sequence>MLEEIETLLRDGVASADPLVTEAAQHLVVAGGKRFRPMLVAVGGQLTAGSGHDAAAQRELVLAAAVVELTHLATLYHDDVMDEAAVRRGAPSANQRWSNSIAILVGDYLFARAADLAADLGPEAVRIQSRTFARLVHGQIAETVGPRGDDPIAHYLQVVADKTASLIATSARFGGMFGGAEPAQVSALAEFGETIGVAFQLSDDLLDISSDSAASGKTPGTDLRKGVPTLPVLYAQAGTDADAASVRLREILASGPVEDEAQVVEALGLLRESAALKRARETVRWYAEQARATLAPLPDVSARRTLASLCDLIVDRTG</sequence>
<keyword evidence="3 6" id="KW-0808">Transferase</keyword>
<evidence type="ECO:0000256" key="5">
    <source>
        <dbReference type="ARBA" id="ARBA00022842"/>
    </source>
</evidence>
<dbReference type="GO" id="GO:0004659">
    <property type="term" value="F:prenyltransferase activity"/>
    <property type="evidence" value="ECO:0007669"/>
    <property type="project" value="InterPro"/>
</dbReference>
<dbReference type="PANTHER" id="PTHR12001:SF69">
    <property type="entry name" value="ALL TRANS-POLYPRENYL-DIPHOSPHATE SYNTHASE PDSS1"/>
    <property type="match status" value="1"/>
</dbReference>
<name>A0A895YNI5_9ACTN</name>
<accession>A0A895YNI5</accession>
<evidence type="ECO:0000256" key="2">
    <source>
        <dbReference type="ARBA" id="ARBA00006706"/>
    </source>
</evidence>
<evidence type="ECO:0000256" key="1">
    <source>
        <dbReference type="ARBA" id="ARBA00001946"/>
    </source>
</evidence>
<protein>
    <submittedName>
        <fullName evidence="7">Polyprenyl synthetase family protein</fullName>
    </submittedName>
</protein>
<dbReference type="EMBL" id="CP070499">
    <property type="protein sequence ID" value="QSB17522.1"/>
    <property type="molecule type" value="Genomic_DNA"/>
</dbReference>
<keyword evidence="8" id="KW-1185">Reference proteome</keyword>
<evidence type="ECO:0000256" key="4">
    <source>
        <dbReference type="ARBA" id="ARBA00022723"/>
    </source>
</evidence>
<dbReference type="SFLD" id="SFLDG01017">
    <property type="entry name" value="Polyprenyl_Transferase_Like"/>
    <property type="match status" value="1"/>
</dbReference>
<comment type="similarity">
    <text evidence="2 6">Belongs to the FPP/GGPP synthase family.</text>
</comment>
<comment type="cofactor">
    <cofactor evidence="1">
        <name>Mg(2+)</name>
        <dbReference type="ChEBI" id="CHEBI:18420"/>
    </cofactor>
</comment>
<dbReference type="GO" id="GO:0008299">
    <property type="term" value="P:isoprenoid biosynthetic process"/>
    <property type="evidence" value="ECO:0007669"/>
    <property type="project" value="InterPro"/>
</dbReference>
<dbReference type="SUPFAM" id="SSF48576">
    <property type="entry name" value="Terpenoid synthases"/>
    <property type="match status" value="1"/>
</dbReference>
<dbReference type="InterPro" id="IPR033749">
    <property type="entry name" value="Polyprenyl_synt_CS"/>
</dbReference>
<dbReference type="AlphaFoldDB" id="A0A895YNI5"/>
<dbReference type="InterPro" id="IPR008949">
    <property type="entry name" value="Isoprenoid_synthase_dom_sf"/>
</dbReference>
<dbReference type="PROSITE" id="PS00444">
    <property type="entry name" value="POLYPRENYL_SYNTHASE_2"/>
    <property type="match status" value="1"/>
</dbReference>